<dbReference type="Proteomes" id="UP000280586">
    <property type="component" value="Chromosome"/>
</dbReference>
<sequence>MQDKLNKSRNIIVEKLDLPKDIILDIPRITVLGDGEITIENHKGIVVFERNIIKVNTNVSPITINGENFEILYIGSSTITISGKFQSIIYEG</sequence>
<name>A0A9N7PI39_CLOSE</name>
<reference evidence="2" key="2">
    <citation type="submission" date="2022-06" db="EMBL/GenBank/DDBJ databases">
        <authorList>
            <person name="Holder M.E."/>
            <person name="Ajami N.J."/>
            <person name="Petrosino J.F."/>
        </authorList>
    </citation>
    <scope>NUCLEOTIDE SEQUENCE</scope>
    <source>
        <strain evidence="2">RMA 8861</strain>
    </source>
</reference>
<evidence type="ECO:0000313" key="3">
    <source>
        <dbReference type="Proteomes" id="UP000280586"/>
    </source>
</evidence>
<evidence type="ECO:0000313" key="2">
    <source>
        <dbReference type="EMBL" id="USR99934.1"/>
    </source>
</evidence>
<dbReference type="AlphaFoldDB" id="A0A9N7PI39"/>
<gene>
    <name evidence="1" type="primary">yqfC</name>
    <name evidence="1" type="ORF">CP523_02220</name>
    <name evidence="2" type="ORF">NH397_10540</name>
</gene>
<accession>A0A9N7PI39</accession>
<organism evidence="1 3">
    <name type="scientific">Clostridium septicum</name>
    <dbReference type="NCBI Taxonomy" id="1504"/>
    <lineage>
        <taxon>Bacteria</taxon>
        <taxon>Bacillati</taxon>
        <taxon>Bacillota</taxon>
        <taxon>Clostridia</taxon>
        <taxon>Eubacteriales</taxon>
        <taxon>Clostridiaceae</taxon>
        <taxon>Clostridium</taxon>
    </lineage>
</organism>
<dbReference type="Proteomes" id="UP001055437">
    <property type="component" value="Chromosome"/>
</dbReference>
<dbReference type="OrthoDB" id="2989236at2"/>
<protein>
    <submittedName>
        <fullName evidence="1">Sporulation protein YqfC</fullName>
    </submittedName>
</protein>
<dbReference type="NCBIfam" id="TIGR02856">
    <property type="entry name" value="spore_yqfC"/>
    <property type="match status" value="1"/>
</dbReference>
<dbReference type="RefSeq" id="WP_066674033.1">
    <property type="nucleotide sequence ID" value="NZ_CABMIZ010000003.1"/>
</dbReference>
<dbReference type="EMBL" id="CP099799">
    <property type="protein sequence ID" value="USR99934.1"/>
    <property type="molecule type" value="Genomic_DNA"/>
</dbReference>
<keyword evidence="4" id="KW-1185">Reference proteome</keyword>
<dbReference type="KEGG" id="csep:CP523_02220"/>
<dbReference type="EMBL" id="CP023671">
    <property type="protein sequence ID" value="AYE33360.1"/>
    <property type="molecule type" value="Genomic_DNA"/>
</dbReference>
<dbReference type="InterPro" id="IPR022477">
    <property type="entry name" value="Spore_YqfC"/>
</dbReference>
<proteinExistence type="predicted"/>
<evidence type="ECO:0000313" key="4">
    <source>
        <dbReference type="Proteomes" id="UP001055437"/>
    </source>
</evidence>
<dbReference type="InterPro" id="IPR022476">
    <property type="entry name" value="Spore_YabP/YqfC"/>
</dbReference>
<dbReference type="GeneID" id="303559493"/>
<evidence type="ECO:0000313" key="1">
    <source>
        <dbReference type="EMBL" id="AYE33360.1"/>
    </source>
</evidence>
<reference evidence="1 3" key="1">
    <citation type="submission" date="2017-09" db="EMBL/GenBank/DDBJ databases">
        <authorList>
            <person name="Thomas P."/>
            <person name="Seyboldt C."/>
        </authorList>
    </citation>
    <scope>NUCLEOTIDE SEQUENCE [LARGE SCALE GENOMIC DNA]</scope>
    <source>
        <strain evidence="1 3">DSM 7534</strain>
    </source>
</reference>
<dbReference type="Pfam" id="PF07873">
    <property type="entry name" value="YabP"/>
    <property type="match status" value="1"/>
</dbReference>